<dbReference type="Proteomes" id="UP000789920">
    <property type="component" value="Unassembled WGS sequence"/>
</dbReference>
<organism evidence="1 2">
    <name type="scientific">Racocetra persica</name>
    <dbReference type="NCBI Taxonomy" id="160502"/>
    <lineage>
        <taxon>Eukaryota</taxon>
        <taxon>Fungi</taxon>
        <taxon>Fungi incertae sedis</taxon>
        <taxon>Mucoromycota</taxon>
        <taxon>Glomeromycotina</taxon>
        <taxon>Glomeromycetes</taxon>
        <taxon>Diversisporales</taxon>
        <taxon>Gigasporaceae</taxon>
        <taxon>Racocetra</taxon>
    </lineage>
</organism>
<protein>
    <submittedName>
        <fullName evidence="1">10617_t:CDS:1</fullName>
    </submittedName>
</protein>
<evidence type="ECO:0000313" key="1">
    <source>
        <dbReference type="EMBL" id="CAG8548317.1"/>
    </source>
</evidence>
<proteinExistence type="predicted"/>
<accession>A0ACA9LTJ0</accession>
<gene>
    <name evidence="1" type="ORF">RPERSI_LOCUS3851</name>
</gene>
<name>A0ACA9LTJ0_9GLOM</name>
<comment type="caution">
    <text evidence="1">The sequence shown here is derived from an EMBL/GenBank/DDBJ whole genome shotgun (WGS) entry which is preliminary data.</text>
</comment>
<evidence type="ECO:0000313" key="2">
    <source>
        <dbReference type="Proteomes" id="UP000789920"/>
    </source>
</evidence>
<sequence>MAEEIARGLQHSGVIAYVDPAYLKDPNRSQISSQKVPFDGWRDYEILLRVIYGGRMGPVEQTPQDYQSLYQDACNGDPLKRPQT</sequence>
<keyword evidence="2" id="KW-1185">Reference proteome</keyword>
<dbReference type="EMBL" id="CAJVQC010005035">
    <property type="protein sequence ID" value="CAG8548317.1"/>
    <property type="molecule type" value="Genomic_DNA"/>
</dbReference>
<reference evidence="1" key="1">
    <citation type="submission" date="2021-06" db="EMBL/GenBank/DDBJ databases">
        <authorList>
            <person name="Kallberg Y."/>
            <person name="Tangrot J."/>
            <person name="Rosling A."/>
        </authorList>
    </citation>
    <scope>NUCLEOTIDE SEQUENCE</scope>
    <source>
        <strain evidence="1">MA461A</strain>
    </source>
</reference>